<dbReference type="AlphaFoldDB" id="A0A6C0KRC7"/>
<dbReference type="EMBL" id="MN740969">
    <property type="protein sequence ID" value="QHU20565.1"/>
    <property type="molecule type" value="Genomic_DNA"/>
</dbReference>
<protein>
    <submittedName>
        <fullName evidence="2">Uncharacterized protein</fullName>
    </submittedName>
</protein>
<reference evidence="2" key="1">
    <citation type="journal article" date="2020" name="Nature">
        <title>Giant virus diversity and host interactions through global metagenomics.</title>
        <authorList>
            <person name="Schulz F."/>
            <person name="Roux S."/>
            <person name="Paez-Espino D."/>
            <person name="Jungbluth S."/>
            <person name="Walsh D.A."/>
            <person name="Denef V.J."/>
            <person name="McMahon K.D."/>
            <person name="Konstantinidis K.T."/>
            <person name="Eloe-Fadrosh E.A."/>
            <person name="Kyrpides N.C."/>
            <person name="Woyke T."/>
        </authorList>
    </citation>
    <scope>NUCLEOTIDE SEQUENCE</scope>
    <source>
        <strain evidence="2">GVMAG-S-3300013093-109</strain>
    </source>
</reference>
<proteinExistence type="predicted"/>
<organism evidence="2">
    <name type="scientific">viral metagenome</name>
    <dbReference type="NCBI Taxonomy" id="1070528"/>
    <lineage>
        <taxon>unclassified sequences</taxon>
        <taxon>metagenomes</taxon>
        <taxon>organismal metagenomes</taxon>
    </lineage>
</organism>
<name>A0A6C0KRC7_9ZZZZ</name>
<feature type="compositionally biased region" description="Basic residues" evidence="1">
    <location>
        <begin position="194"/>
        <end position="212"/>
    </location>
</feature>
<feature type="region of interest" description="Disordered" evidence="1">
    <location>
        <begin position="189"/>
        <end position="212"/>
    </location>
</feature>
<feature type="region of interest" description="Disordered" evidence="1">
    <location>
        <begin position="43"/>
        <end position="63"/>
    </location>
</feature>
<evidence type="ECO:0000256" key="1">
    <source>
        <dbReference type="SAM" id="MobiDB-lite"/>
    </source>
</evidence>
<accession>A0A6C0KRC7</accession>
<evidence type="ECO:0000313" key="2">
    <source>
        <dbReference type="EMBL" id="QHU20565.1"/>
    </source>
</evidence>
<sequence>MAQPKVTPDFEEEIIEEEDNSVNSVKPVMNLSNNVPIKNVSIKNEKVEEPDNNELKKPSNGSLRSETVTILPAPLSQKILSRLERQKNKYWHFKFVKESDFVNLEIKLLKDVGLTVQPNYGGKKHADVTLFKDDEMVGKIHFLHANRPDICDPTTFYIKLHFYDFEDDLFEPVKKAMIEYFHSLDQSKNASFRGGKKTRKRKRNARRNTRRS</sequence>
<feature type="compositionally biased region" description="Basic and acidic residues" evidence="1">
    <location>
        <begin position="43"/>
        <end position="57"/>
    </location>
</feature>